<dbReference type="AlphaFoldDB" id="A0A5A7TFS0"/>
<proteinExistence type="predicted"/>
<name>A0A5A7TFS0_CUCMM</name>
<dbReference type="EMBL" id="SSTE01016190">
    <property type="protein sequence ID" value="KAA0042274.1"/>
    <property type="molecule type" value="Genomic_DNA"/>
</dbReference>
<reference evidence="1 2" key="1">
    <citation type="submission" date="2019-08" db="EMBL/GenBank/DDBJ databases">
        <title>Draft genome sequences of two oriental melons (Cucumis melo L. var makuwa).</title>
        <authorList>
            <person name="Kwon S.-Y."/>
        </authorList>
    </citation>
    <scope>NUCLEOTIDE SEQUENCE [LARGE SCALE GENOMIC DNA]</scope>
    <source>
        <strain evidence="2">cv. SW 3</strain>
        <tissue evidence="1">Leaf</tissue>
    </source>
</reference>
<evidence type="ECO:0000313" key="2">
    <source>
        <dbReference type="Proteomes" id="UP000321393"/>
    </source>
</evidence>
<comment type="caution">
    <text evidence="1">The sequence shown here is derived from an EMBL/GenBank/DDBJ whole genome shotgun (WGS) entry which is preliminary data.</text>
</comment>
<protein>
    <submittedName>
        <fullName evidence="1">Nuclease HARBI1</fullName>
    </submittedName>
</protein>
<organism evidence="1 2">
    <name type="scientific">Cucumis melo var. makuwa</name>
    <name type="common">Oriental melon</name>
    <dbReference type="NCBI Taxonomy" id="1194695"/>
    <lineage>
        <taxon>Eukaryota</taxon>
        <taxon>Viridiplantae</taxon>
        <taxon>Streptophyta</taxon>
        <taxon>Embryophyta</taxon>
        <taxon>Tracheophyta</taxon>
        <taxon>Spermatophyta</taxon>
        <taxon>Magnoliopsida</taxon>
        <taxon>eudicotyledons</taxon>
        <taxon>Gunneridae</taxon>
        <taxon>Pentapetalae</taxon>
        <taxon>rosids</taxon>
        <taxon>fabids</taxon>
        <taxon>Cucurbitales</taxon>
        <taxon>Cucurbitaceae</taxon>
        <taxon>Benincaseae</taxon>
        <taxon>Cucumis</taxon>
    </lineage>
</organism>
<gene>
    <name evidence="1" type="ORF">E6C27_scaffold824G00580</name>
</gene>
<evidence type="ECO:0000313" key="1">
    <source>
        <dbReference type="EMBL" id="KAA0042274.1"/>
    </source>
</evidence>
<sequence length="142" mass="16031">MPSDEDRRLEMPSDEARRVWRCCLKRIVSMVASSGSFAWVGITTYATRVPQRGVIFGSLQRTKLPPKGVSFRSVEGQWTILHGNSYYPIEVQCGTILACCLLHNLINKEMMNIDVIKDVDEGDSTYTTTVGDDIHYIEISNE</sequence>
<dbReference type="Proteomes" id="UP000321393">
    <property type="component" value="Unassembled WGS sequence"/>
</dbReference>
<accession>A0A5A7TFS0</accession>
<dbReference type="OrthoDB" id="7533242at2759"/>